<evidence type="ECO:0000256" key="9">
    <source>
        <dbReference type="HAMAP-Rule" id="MF_00016"/>
    </source>
</evidence>
<feature type="binding site" evidence="9">
    <location>
        <begin position="163"/>
        <end position="165"/>
    </location>
    <ligand>
        <name>ATP</name>
        <dbReference type="ChEBI" id="CHEBI:30616"/>
    </ligand>
</feature>
<dbReference type="Gene3D" id="1.10.10.10">
    <property type="entry name" value="Winged helix-like DNA-binding domain superfamily/Winged helix DNA-binding domain"/>
    <property type="match status" value="1"/>
</dbReference>
<dbReference type="AlphaFoldDB" id="A0A519BGL9"/>
<dbReference type="Proteomes" id="UP000316562">
    <property type="component" value="Unassembled WGS sequence"/>
</dbReference>
<dbReference type="InterPro" id="IPR036390">
    <property type="entry name" value="WH_DNA-bd_sf"/>
</dbReference>
<dbReference type="GO" id="GO:0016887">
    <property type="term" value="F:ATP hydrolysis activity"/>
    <property type="evidence" value="ECO:0007669"/>
    <property type="project" value="RHEA"/>
</dbReference>
<keyword evidence="8 9" id="KW-0234">DNA repair</keyword>
<dbReference type="InterPro" id="IPR027417">
    <property type="entry name" value="P-loop_NTPase"/>
</dbReference>
<comment type="subunit">
    <text evidence="9">Homohexamer. Forms an RuvA(8)-RuvB(12)-Holliday junction (HJ) complex. HJ DNA is sandwiched between 2 RuvA tetramers; dsDNA enters through RuvA and exits via RuvB. An RuvB hexamer assembles on each DNA strand where it exits the tetramer. Each RuvB hexamer is contacted by two RuvA subunits (via domain III) on 2 adjacent RuvB subunits; this complex drives branch migration. In the full resolvosome a probable DNA-RuvA(4)-RuvB(12)-RuvC(2) complex forms which resolves the HJ.</text>
</comment>
<dbReference type="GO" id="GO:0000400">
    <property type="term" value="F:four-way junction DNA binding"/>
    <property type="evidence" value="ECO:0007669"/>
    <property type="project" value="UniProtKB-UniRule"/>
</dbReference>
<keyword evidence="1 9" id="KW-0963">Cytoplasm</keyword>
<feature type="binding site" evidence="9">
    <location>
        <position position="45"/>
    </location>
    <ligand>
        <name>ATP</name>
        <dbReference type="ChEBI" id="CHEBI:30616"/>
    </ligand>
</feature>
<evidence type="ECO:0000256" key="8">
    <source>
        <dbReference type="ARBA" id="ARBA00023204"/>
    </source>
</evidence>
<gene>
    <name evidence="9 11" type="primary">ruvB</name>
    <name evidence="11" type="ORF">EVJ46_05130</name>
</gene>
<dbReference type="Gene3D" id="3.40.50.300">
    <property type="entry name" value="P-loop containing nucleotide triphosphate hydrolases"/>
    <property type="match status" value="1"/>
</dbReference>
<feature type="binding site" evidence="9">
    <location>
        <position position="101"/>
    </location>
    <ligand>
        <name>ATP</name>
        <dbReference type="ChEBI" id="CHEBI:30616"/>
    </ligand>
</feature>
<comment type="function">
    <text evidence="9">The RuvA-RuvB-RuvC complex processes Holliday junction (HJ) DNA during genetic recombination and DNA repair, while the RuvA-RuvB complex plays an important role in the rescue of blocked DNA replication forks via replication fork reversal (RFR). RuvA specifically binds to HJ cruciform DNA, conferring on it an open structure. The RuvB hexamer acts as an ATP-dependent pump, pulling dsDNA into and through the RuvAB complex. RuvB forms 2 homohexamers on either side of HJ DNA bound by 1 or 2 RuvA tetramers; 4 subunits per hexamer contact DNA at a time. Coordinated motions by a converter formed by DNA-disengaged RuvB subunits stimulates ATP hydrolysis and nucleotide exchange. Immobilization of the converter enables RuvB to convert the ATP-contained energy into a lever motion, pulling 2 nucleotides of DNA out of the RuvA tetramer per ATP hydrolyzed, thus driving DNA branch migration. The RuvB motors rotate together with the DNA substrate, which together with the progressing nucleotide cycle form the mechanistic basis for DNA recombination by continuous HJ branch migration. Branch migration allows RuvC to scan DNA until it finds its consensus sequence, where it cleaves and resolves cruciform DNA.</text>
</comment>
<evidence type="ECO:0000256" key="4">
    <source>
        <dbReference type="ARBA" id="ARBA00022801"/>
    </source>
</evidence>
<protein>
    <recommendedName>
        <fullName evidence="9">Holliday junction branch migration complex subunit RuvB</fullName>
        <ecNumber evidence="9">3.6.4.-</ecNumber>
    </recommendedName>
</protein>
<feature type="binding site" evidence="9">
    <location>
        <position position="216"/>
    </location>
    <ligand>
        <name>ATP</name>
        <dbReference type="ChEBI" id="CHEBI:30616"/>
    </ligand>
</feature>
<comment type="similarity">
    <text evidence="9">Belongs to the RuvB family.</text>
</comment>
<evidence type="ECO:0000256" key="7">
    <source>
        <dbReference type="ARBA" id="ARBA00023172"/>
    </source>
</evidence>
<keyword evidence="2 9" id="KW-0547">Nucleotide-binding</keyword>
<dbReference type="HAMAP" id="MF_00016">
    <property type="entry name" value="DNA_HJ_migration_RuvB"/>
    <property type="match status" value="1"/>
</dbReference>
<feature type="binding site" evidence="9">
    <location>
        <position position="97"/>
    </location>
    <ligand>
        <name>ATP</name>
        <dbReference type="ChEBI" id="CHEBI:30616"/>
    </ligand>
</feature>
<evidence type="ECO:0000313" key="12">
    <source>
        <dbReference type="Proteomes" id="UP000316562"/>
    </source>
</evidence>
<feature type="binding site" evidence="9">
    <location>
        <position position="253"/>
    </location>
    <ligand>
        <name>ATP</name>
        <dbReference type="ChEBI" id="CHEBI:30616"/>
    </ligand>
</feature>
<dbReference type="InterPro" id="IPR003593">
    <property type="entry name" value="AAA+_ATPase"/>
</dbReference>
<dbReference type="InterPro" id="IPR004605">
    <property type="entry name" value="DNA_helicase_Holl-junc_RuvB"/>
</dbReference>
<dbReference type="SUPFAM" id="SSF52540">
    <property type="entry name" value="P-loop containing nucleoside triphosphate hydrolases"/>
    <property type="match status" value="1"/>
</dbReference>
<keyword evidence="3 9" id="KW-0227">DNA damage</keyword>
<dbReference type="InterPro" id="IPR036388">
    <property type="entry name" value="WH-like_DNA-bd_sf"/>
</dbReference>
<dbReference type="Pfam" id="PF05496">
    <property type="entry name" value="RuvB_N"/>
    <property type="match status" value="1"/>
</dbReference>
<reference evidence="11 12" key="1">
    <citation type="journal article" date="2019" name="ISME J.">
        <title>Insights into ecological role of a new deltaproteobacterial order Candidatus Acidulodesulfobacterales by metagenomics and metatranscriptomics.</title>
        <authorList>
            <person name="Tan S."/>
            <person name="Liu J."/>
            <person name="Fang Y."/>
            <person name="Hedlund B.P."/>
            <person name="Lian Z.H."/>
            <person name="Huang L.Y."/>
            <person name="Li J.T."/>
            <person name="Huang L.N."/>
            <person name="Li W.J."/>
            <person name="Jiang H.C."/>
            <person name="Dong H.L."/>
            <person name="Shu W.S."/>
        </authorList>
    </citation>
    <scope>NUCLEOTIDE SEQUENCE [LARGE SCALE GENOMIC DNA]</scope>
    <source>
        <strain evidence="11">AP2</strain>
    </source>
</reference>
<comment type="domain">
    <text evidence="9">Has 3 domains, the large (RuvB-L) and small ATPase (RuvB-S) domains and the C-terminal head (RuvB-H) domain. The head domain binds DNA, while the ATPase domains jointly bind ATP, ADP or are empty depending on the state of the subunit in the translocation cycle. During a single DNA translocation step the structure of each domain remains the same, but their relative positions change.</text>
</comment>
<dbReference type="Pfam" id="PF17864">
    <property type="entry name" value="AAA_lid_4"/>
    <property type="match status" value="1"/>
</dbReference>
<dbReference type="GO" id="GO:0006281">
    <property type="term" value="P:DNA repair"/>
    <property type="evidence" value="ECO:0007669"/>
    <property type="project" value="UniProtKB-UniRule"/>
</dbReference>
<dbReference type="EC" id="3.6.4.-" evidence="9"/>
<comment type="caution">
    <text evidence="11">The sequence shown here is derived from an EMBL/GenBank/DDBJ whole genome shotgun (WGS) entry which is preliminary data.</text>
</comment>
<dbReference type="CDD" id="cd00009">
    <property type="entry name" value="AAA"/>
    <property type="match status" value="1"/>
</dbReference>
<dbReference type="PANTHER" id="PTHR42848:SF1">
    <property type="entry name" value="HOLLIDAY JUNCTION BRANCH MIGRATION COMPLEX SUBUNIT RUVB"/>
    <property type="match status" value="1"/>
</dbReference>
<dbReference type="SMART" id="SM00382">
    <property type="entry name" value="AAA"/>
    <property type="match status" value="1"/>
</dbReference>
<feature type="binding site" evidence="9">
    <location>
        <position position="102"/>
    </location>
    <ligand>
        <name>ATP</name>
        <dbReference type="ChEBI" id="CHEBI:30616"/>
    </ligand>
</feature>
<dbReference type="GO" id="GO:0005737">
    <property type="term" value="C:cytoplasm"/>
    <property type="evidence" value="ECO:0007669"/>
    <property type="project" value="UniProtKB-SubCell"/>
</dbReference>
<feature type="binding site" evidence="9">
    <location>
        <position position="350"/>
    </location>
    <ligand>
        <name>DNA</name>
        <dbReference type="ChEBI" id="CHEBI:16991"/>
    </ligand>
</feature>
<comment type="catalytic activity">
    <reaction evidence="9">
        <text>ATP + H2O = ADP + phosphate + H(+)</text>
        <dbReference type="Rhea" id="RHEA:13065"/>
        <dbReference type="ChEBI" id="CHEBI:15377"/>
        <dbReference type="ChEBI" id="CHEBI:15378"/>
        <dbReference type="ChEBI" id="CHEBI:30616"/>
        <dbReference type="ChEBI" id="CHEBI:43474"/>
        <dbReference type="ChEBI" id="CHEBI:456216"/>
    </reaction>
</comment>
<feature type="region of interest" description="Head domain (RuvB-H)" evidence="9">
    <location>
        <begin position="290"/>
        <end position="369"/>
    </location>
</feature>
<keyword evidence="7 9" id="KW-0233">DNA recombination</keyword>
<dbReference type="InterPro" id="IPR008824">
    <property type="entry name" value="RuvB-like_N"/>
</dbReference>
<dbReference type="PANTHER" id="PTHR42848">
    <property type="match status" value="1"/>
</dbReference>
<feature type="binding site" evidence="9">
    <location>
        <position position="51"/>
    </location>
    <ligand>
        <name>ATP</name>
        <dbReference type="ChEBI" id="CHEBI:30616"/>
    </ligand>
</feature>
<dbReference type="GO" id="GO:0009378">
    <property type="term" value="F:four-way junction helicase activity"/>
    <property type="evidence" value="ECO:0007669"/>
    <property type="project" value="InterPro"/>
</dbReference>
<evidence type="ECO:0000313" key="11">
    <source>
        <dbReference type="EMBL" id="RZD16411.1"/>
    </source>
</evidence>
<keyword evidence="6 9" id="KW-0238">DNA-binding</keyword>
<evidence type="ECO:0000256" key="5">
    <source>
        <dbReference type="ARBA" id="ARBA00022840"/>
    </source>
</evidence>
<dbReference type="NCBIfam" id="TIGR00635">
    <property type="entry name" value="ruvB"/>
    <property type="match status" value="1"/>
</dbReference>
<proteinExistence type="inferred from homology"/>
<evidence type="ECO:0000256" key="6">
    <source>
        <dbReference type="ARBA" id="ARBA00023125"/>
    </source>
</evidence>
<feature type="binding site" evidence="9">
    <location>
        <position position="206"/>
    </location>
    <ligand>
        <name>ATP</name>
        <dbReference type="ChEBI" id="CHEBI:30616"/>
    </ligand>
</feature>
<feature type="binding site" evidence="9">
    <location>
        <position position="345"/>
    </location>
    <ligand>
        <name>DNA</name>
        <dbReference type="ChEBI" id="CHEBI:16991"/>
    </ligand>
</feature>
<dbReference type="Pfam" id="PF05491">
    <property type="entry name" value="WHD_RuvB"/>
    <property type="match status" value="1"/>
</dbReference>
<dbReference type="GO" id="GO:0005524">
    <property type="term" value="F:ATP binding"/>
    <property type="evidence" value="ECO:0007669"/>
    <property type="project" value="UniProtKB-UniRule"/>
</dbReference>
<keyword evidence="11" id="KW-0347">Helicase</keyword>
<feature type="domain" description="AAA+ ATPase" evidence="10">
    <location>
        <begin position="86"/>
        <end position="217"/>
    </location>
</feature>
<keyword evidence="4 9" id="KW-0378">Hydrolase</keyword>
<comment type="subcellular location">
    <subcellularLocation>
        <location evidence="9">Cytoplasm</location>
    </subcellularLocation>
</comment>
<evidence type="ECO:0000256" key="3">
    <source>
        <dbReference type="ARBA" id="ARBA00022763"/>
    </source>
</evidence>
<keyword evidence="5 9" id="KW-0067">ATP-binding</keyword>
<dbReference type="InterPro" id="IPR008823">
    <property type="entry name" value="RuvB_wg_C"/>
</dbReference>
<dbReference type="GO" id="GO:0048476">
    <property type="term" value="C:Holliday junction resolvase complex"/>
    <property type="evidence" value="ECO:0007669"/>
    <property type="project" value="UniProtKB-UniRule"/>
</dbReference>
<dbReference type="GO" id="GO:0006310">
    <property type="term" value="P:DNA recombination"/>
    <property type="evidence" value="ECO:0007669"/>
    <property type="project" value="UniProtKB-UniRule"/>
</dbReference>
<dbReference type="SUPFAM" id="SSF46785">
    <property type="entry name" value="Winged helix' DNA-binding domain"/>
    <property type="match status" value="1"/>
</dbReference>
<sequence>MSSYKKDFIKKSADADADYGGSNNNINDNGTADYADDDDCINSALNDNPVRPLSFKEYIGQTKLKENLLIFINGAKKRKAKTGKYDLDHLLFFGPPGLGKTTLATIIAKELGVNIKTTSGPSIEKTGDVASILSSIGEGDIVFIDEIHRLPKPVAEMLYPAMEDFRLDIVIGEGPSAKSIRLSLPRFTLIGATTRAGLIPSPLRDRFGFAARLEYYDIEELTEIIIRSASIYKIPVEKKAAEEIARRSRGTPRIANKMIRRLRDYMLHLKQDSITLAVARYGIDKLGIDELGLDDNDKFFLRTLINKFAGGPVGVDTLAQAMNDEKGTLEEVIEPYLVSCGLIARTKKGRIATESAYKHFNIIKEDSLL</sequence>
<accession>A0A519BGL9</accession>
<name>A0A519BGL9_ACIG2</name>
<feature type="region of interest" description="Small ATPAse domain (RuvB-S)" evidence="9">
    <location>
        <begin position="217"/>
        <end position="287"/>
    </location>
</feature>
<organism evidence="11 12">
    <name type="scientific">Acididesulfobacter guangdongensis</name>
    <dbReference type="NCBI Taxonomy" id="2597225"/>
    <lineage>
        <taxon>Bacteria</taxon>
        <taxon>Deltaproteobacteria</taxon>
        <taxon>Candidatus Acidulodesulfobacterales</taxon>
        <taxon>Candidatus Acididesulfobacter</taxon>
    </lineage>
</organism>
<evidence type="ECO:0000256" key="1">
    <source>
        <dbReference type="ARBA" id="ARBA00022490"/>
    </source>
</evidence>
<feature type="binding site" evidence="9">
    <location>
        <position position="101"/>
    </location>
    <ligand>
        <name>Mg(2+)</name>
        <dbReference type="ChEBI" id="CHEBI:18420"/>
    </ligand>
</feature>
<evidence type="ECO:0000256" key="2">
    <source>
        <dbReference type="ARBA" id="ARBA00022741"/>
    </source>
</evidence>
<dbReference type="NCBIfam" id="NF000868">
    <property type="entry name" value="PRK00080.1"/>
    <property type="match status" value="1"/>
</dbReference>
<dbReference type="InterPro" id="IPR041445">
    <property type="entry name" value="AAA_lid_4"/>
</dbReference>
<comment type="caution">
    <text evidence="9">Lacks conserved residue(s) required for the propagation of feature annotation.</text>
</comment>
<evidence type="ECO:0000259" key="10">
    <source>
        <dbReference type="SMART" id="SM00382"/>
    </source>
</evidence>
<dbReference type="Gene3D" id="1.10.8.60">
    <property type="match status" value="1"/>
</dbReference>
<dbReference type="EMBL" id="SGBC01000002">
    <property type="protein sequence ID" value="RZD16411.1"/>
    <property type="molecule type" value="Genomic_DNA"/>
</dbReference>
<feature type="binding site" evidence="9">
    <location>
        <position position="100"/>
    </location>
    <ligand>
        <name>ATP</name>
        <dbReference type="ChEBI" id="CHEBI:30616"/>
    </ligand>
</feature>